<dbReference type="InterPro" id="IPR003660">
    <property type="entry name" value="HAMP_dom"/>
</dbReference>
<dbReference type="CDD" id="cd06225">
    <property type="entry name" value="HAMP"/>
    <property type="match status" value="1"/>
</dbReference>
<evidence type="ECO:0000256" key="5">
    <source>
        <dbReference type="ARBA" id="ARBA00022989"/>
    </source>
</evidence>
<evidence type="ECO:0000313" key="13">
    <source>
        <dbReference type="EMBL" id="MCQ1530333.1"/>
    </source>
</evidence>
<evidence type="ECO:0000259" key="12">
    <source>
        <dbReference type="PROSITE" id="PS50885"/>
    </source>
</evidence>
<dbReference type="CDD" id="cd11386">
    <property type="entry name" value="MCP_signal"/>
    <property type="match status" value="1"/>
</dbReference>
<feature type="transmembrane region" description="Helical" evidence="10">
    <location>
        <begin position="284"/>
        <end position="303"/>
    </location>
</feature>
<evidence type="ECO:0000259" key="11">
    <source>
        <dbReference type="PROSITE" id="PS50111"/>
    </source>
</evidence>
<dbReference type="EMBL" id="JAJEKE010000011">
    <property type="protein sequence ID" value="MCQ1530333.1"/>
    <property type="molecule type" value="Genomic_DNA"/>
</dbReference>
<gene>
    <name evidence="13" type="ORF">LJD61_12340</name>
</gene>
<dbReference type="CDD" id="cd12912">
    <property type="entry name" value="PDC2_MCP_like"/>
    <property type="match status" value="1"/>
</dbReference>
<keyword evidence="3" id="KW-0145">Chemotaxis</keyword>
<feature type="transmembrane region" description="Helical" evidence="10">
    <location>
        <begin position="12"/>
        <end position="31"/>
    </location>
</feature>
<evidence type="ECO:0000256" key="4">
    <source>
        <dbReference type="ARBA" id="ARBA00022692"/>
    </source>
</evidence>
<dbReference type="RefSeq" id="WP_255227854.1">
    <property type="nucleotide sequence ID" value="NZ_JAJEKE010000011.1"/>
</dbReference>
<evidence type="ECO:0000256" key="1">
    <source>
        <dbReference type="ARBA" id="ARBA00004651"/>
    </source>
</evidence>
<dbReference type="PANTHER" id="PTHR32089">
    <property type="entry name" value="METHYL-ACCEPTING CHEMOTAXIS PROTEIN MCPB"/>
    <property type="match status" value="1"/>
</dbReference>
<evidence type="ECO:0000256" key="8">
    <source>
        <dbReference type="ARBA" id="ARBA00029447"/>
    </source>
</evidence>
<comment type="subcellular location">
    <subcellularLocation>
        <location evidence="1">Cell membrane</location>
        <topology evidence="1">Multi-pass membrane protein</topology>
    </subcellularLocation>
</comment>
<keyword evidence="5 10" id="KW-1133">Transmembrane helix</keyword>
<dbReference type="PANTHER" id="PTHR32089:SF112">
    <property type="entry name" value="LYSOZYME-LIKE PROTEIN-RELATED"/>
    <property type="match status" value="1"/>
</dbReference>
<reference evidence="13 14" key="1">
    <citation type="submission" date="2021-10" db="EMBL/GenBank/DDBJ databases">
        <title>Lutispora strain m25 sp. nov., a thermophilic, non-spore-forming bacterium isolated from a lab-scale methanogenic bioreactor digesting anaerobic sludge.</title>
        <authorList>
            <person name="El Houari A."/>
            <person name="Mcdonald J."/>
        </authorList>
    </citation>
    <scope>NUCLEOTIDE SEQUENCE [LARGE SCALE GENOMIC DNA]</scope>
    <source>
        <strain evidence="14">m25</strain>
    </source>
</reference>
<evidence type="ECO:0000256" key="6">
    <source>
        <dbReference type="ARBA" id="ARBA00023136"/>
    </source>
</evidence>
<dbReference type="InterPro" id="IPR033479">
    <property type="entry name" value="dCache_1"/>
</dbReference>
<keyword evidence="4 10" id="KW-0812">Transmembrane</keyword>
<dbReference type="Gene3D" id="3.30.450.20">
    <property type="entry name" value="PAS domain"/>
    <property type="match status" value="1"/>
</dbReference>
<name>A0ABT1NGD5_9FIRM</name>
<dbReference type="Proteomes" id="UP001651880">
    <property type="component" value="Unassembled WGS sequence"/>
</dbReference>
<dbReference type="Gene3D" id="1.10.287.950">
    <property type="entry name" value="Methyl-accepting chemotaxis protein"/>
    <property type="match status" value="1"/>
</dbReference>
<feature type="domain" description="Methyl-accepting transducer" evidence="11">
    <location>
        <begin position="365"/>
        <end position="629"/>
    </location>
</feature>
<dbReference type="Pfam" id="PF02743">
    <property type="entry name" value="dCache_1"/>
    <property type="match status" value="1"/>
</dbReference>
<evidence type="ECO:0000313" key="14">
    <source>
        <dbReference type="Proteomes" id="UP001651880"/>
    </source>
</evidence>
<comment type="caution">
    <text evidence="13">The sequence shown here is derived from an EMBL/GenBank/DDBJ whole genome shotgun (WGS) entry which is preliminary data.</text>
</comment>
<dbReference type="InterPro" id="IPR004089">
    <property type="entry name" value="MCPsignal_dom"/>
</dbReference>
<proteinExistence type="inferred from homology"/>
<dbReference type="SMART" id="SM00283">
    <property type="entry name" value="MA"/>
    <property type="match status" value="1"/>
</dbReference>
<dbReference type="PROSITE" id="PS50111">
    <property type="entry name" value="CHEMOTAXIS_TRANSDUC_2"/>
    <property type="match status" value="1"/>
</dbReference>
<comment type="similarity">
    <text evidence="8">Belongs to the methyl-accepting chemotaxis (MCP) protein family.</text>
</comment>
<evidence type="ECO:0000256" key="2">
    <source>
        <dbReference type="ARBA" id="ARBA00022475"/>
    </source>
</evidence>
<dbReference type="SMART" id="SM00304">
    <property type="entry name" value="HAMP"/>
    <property type="match status" value="1"/>
</dbReference>
<dbReference type="Pfam" id="PF00672">
    <property type="entry name" value="HAMP"/>
    <property type="match status" value="1"/>
</dbReference>
<sequence length="665" mass="72531">MKIRSISTRIILWFGLTLTIMMIGLGTLLNFKVMDVIKSSTIESSKQIVNAKANEVGNEMRGFLEQMKMVSQSDIVKSMDFERIKPFLKSMVLEGRHRSMTVANSDGIGWSTLDVDLNISEQEQYKKLILEGQEYLVSQPFMTDVHPMPISVISYAVKNDGKNVGLVNIVVGVDFLSEISSKINLGGSGFGWIIDGNGLIIAHENQEYVMKTNIKDMKELGYIGLDEKYESILNNQNGNELYTDPNGADFYLIYEDIPSTPGWKFLVSVPASDLMKQAANVKNIMIAFVGLIILAVFIIAIILSRFVTKELIQAAKTVKSYANGDFTANIPEKTMNLKDEIGELGRGINEMKNSMKGMISNVLLASEELGAVAEQSTSITQEMTSTAQNQSSSMTELTKTVDEMARSIGQVAESTNKLAEIVSKVSLSGATARDKADEAVQNSQSGKEDMNTIQNEMSIINESINELSESVLQAGKSATEIRDIVKLIENISQQTNLLALNAAIEAARAGDVGRGFAVVADEIRKLAEDSSKATKNIAELIDKVDDVIQNAVEQTKSNTVKIEESAGHINDAGGTFEKIYASVQETNTIIQSIIKDINNINEFAQEVASATEEQSASSEEILATAENVNEMSEKVASGSNEVASSAENLANRAVELQKAVSKFKI</sequence>
<organism evidence="13 14">
    <name type="scientific">Lutispora saccharofermentans</name>
    <dbReference type="NCBI Taxonomy" id="3024236"/>
    <lineage>
        <taxon>Bacteria</taxon>
        <taxon>Bacillati</taxon>
        <taxon>Bacillota</taxon>
        <taxon>Clostridia</taxon>
        <taxon>Lutisporales</taxon>
        <taxon>Lutisporaceae</taxon>
        <taxon>Lutispora</taxon>
    </lineage>
</organism>
<dbReference type="Pfam" id="PF00015">
    <property type="entry name" value="MCPsignal"/>
    <property type="match status" value="1"/>
</dbReference>
<evidence type="ECO:0000256" key="10">
    <source>
        <dbReference type="SAM" id="Phobius"/>
    </source>
</evidence>
<dbReference type="PROSITE" id="PS50885">
    <property type="entry name" value="HAMP"/>
    <property type="match status" value="1"/>
</dbReference>
<keyword evidence="7 9" id="KW-0807">Transducer</keyword>
<evidence type="ECO:0000256" key="3">
    <source>
        <dbReference type="ARBA" id="ARBA00022500"/>
    </source>
</evidence>
<evidence type="ECO:0000256" key="9">
    <source>
        <dbReference type="PROSITE-ProRule" id="PRU00284"/>
    </source>
</evidence>
<keyword evidence="6 10" id="KW-0472">Membrane</keyword>
<keyword evidence="14" id="KW-1185">Reference proteome</keyword>
<accession>A0ABT1NGD5</accession>
<protein>
    <submittedName>
        <fullName evidence="13">Methyl-accepting chemotaxis protein</fullName>
    </submittedName>
</protein>
<keyword evidence="2" id="KW-1003">Cell membrane</keyword>
<dbReference type="SUPFAM" id="SSF58104">
    <property type="entry name" value="Methyl-accepting chemotaxis protein (MCP) signaling domain"/>
    <property type="match status" value="1"/>
</dbReference>
<feature type="domain" description="HAMP" evidence="12">
    <location>
        <begin position="305"/>
        <end position="360"/>
    </location>
</feature>
<evidence type="ECO:0000256" key="7">
    <source>
        <dbReference type="ARBA" id="ARBA00023224"/>
    </source>
</evidence>